<feature type="transmembrane region" description="Helical" evidence="7">
    <location>
        <begin position="377"/>
        <end position="394"/>
    </location>
</feature>
<keyword evidence="9" id="KW-1185">Reference proteome</keyword>
<dbReference type="InterPro" id="IPR050833">
    <property type="entry name" value="Poly_Biosynth_Transport"/>
</dbReference>
<accession>A0ABD5PB88</accession>
<gene>
    <name evidence="8" type="ORF">ACFO0N_07145</name>
</gene>
<dbReference type="RefSeq" id="WP_267621969.1">
    <property type="nucleotide sequence ID" value="NZ_JAODIW010000006.1"/>
</dbReference>
<feature type="transmembrane region" description="Helical" evidence="7">
    <location>
        <begin position="103"/>
        <end position="123"/>
    </location>
</feature>
<dbReference type="PANTHER" id="PTHR30250:SF10">
    <property type="entry name" value="LIPOPOLYSACCHARIDE BIOSYNTHESIS PROTEIN WZXC"/>
    <property type="match status" value="1"/>
</dbReference>
<feature type="transmembrane region" description="Helical" evidence="7">
    <location>
        <begin position="46"/>
        <end position="71"/>
    </location>
</feature>
<protein>
    <submittedName>
        <fullName evidence="8">Lipopolysaccharide biosynthesis protein</fullName>
    </submittedName>
</protein>
<dbReference type="GO" id="GO:0005886">
    <property type="term" value="C:plasma membrane"/>
    <property type="evidence" value="ECO:0007669"/>
    <property type="project" value="UniProtKB-SubCell"/>
</dbReference>
<evidence type="ECO:0000256" key="3">
    <source>
        <dbReference type="ARBA" id="ARBA00022475"/>
    </source>
</evidence>
<reference evidence="8 9" key="1">
    <citation type="journal article" date="2019" name="Int. J. Syst. Evol. Microbiol.">
        <title>The Global Catalogue of Microorganisms (GCM) 10K type strain sequencing project: providing services to taxonomists for standard genome sequencing and annotation.</title>
        <authorList>
            <consortium name="The Broad Institute Genomics Platform"/>
            <consortium name="The Broad Institute Genome Sequencing Center for Infectious Disease"/>
            <person name="Wu L."/>
            <person name="Ma J."/>
        </authorList>
    </citation>
    <scope>NUCLEOTIDE SEQUENCE [LARGE SCALE GENOMIC DNA]</scope>
    <source>
        <strain evidence="8 9">CGMCC 1.12553</strain>
    </source>
</reference>
<evidence type="ECO:0000313" key="8">
    <source>
        <dbReference type="EMBL" id="MFC4357724.1"/>
    </source>
</evidence>
<feature type="transmembrane region" description="Helical" evidence="7">
    <location>
        <begin position="306"/>
        <end position="324"/>
    </location>
</feature>
<keyword evidence="4 7" id="KW-0812">Transmembrane</keyword>
<evidence type="ECO:0000256" key="6">
    <source>
        <dbReference type="ARBA" id="ARBA00023136"/>
    </source>
</evidence>
<dbReference type="EMBL" id="JBHSDS010000003">
    <property type="protein sequence ID" value="MFC4357724.1"/>
    <property type="molecule type" value="Genomic_DNA"/>
</dbReference>
<dbReference type="PANTHER" id="PTHR30250">
    <property type="entry name" value="PST FAMILY PREDICTED COLANIC ACID TRANSPORTER"/>
    <property type="match status" value="1"/>
</dbReference>
<evidence type="ECO:0000256" key="2">
    <source>
        <dbReference type="ARBA" id="ARBA00007430"/>
    </source>
</evidence>
<comment type="subcellular location">
    <subcellularLocation>
        <location evidence="1">Cell membrane</location>
        <topology evidence="1">Multi-pass membrane protein</topology>
    </subcellularLocation>
</comment>
<feature type="transmembrane region" description="Helical" evidence="7">
    <location>
        <begin position="174"/>
        <end position="204"/>
    </location>
</feature>
<feature type="transmembrane region" description="Helical" evidence="7">
    <location>
        <begin position="135"/>
        <end position="154"/>
    </location>
</feature>
<feature type="transmembrane region" description="Helical" evidence="7">
    <location>
        <begin position="249"/>
        <end position="266"/>
    </location>
</feature>
<evidence type="ECO:0000256" key="7">
    <source>
        <dbReference type="SAM" id="Phobius"/>
    </source>
</evidence>
<evidence type="ECO:0000256" key="4">
    <source>
        <dbReference type="ARBA" id="ARBA00022692"/>
    </source>
</evidence>
<evidence type="ECO:0000256" key="5">
    <source>
        <dbReference type="ARBA" id="ARBA00022989"/>
    </source>
</evidence>
<evidence type="ECO:0000313" key="9">
    <source>
        <dbReference type="Proteomes" id="UP001595921"/>
    </source>
</evidence>
<dbReference type="Proteomes" id="UP001595921">
    <property type="component" value="Unassembled WGS sequence"/>
</dbReference>
<feature type="transmembrane region" description="Helical" evidence="7">
    <location>
        <begin position="429"/>
        <end position="448"/>
    </location>
</feature>
<comment type="caution">
    <text evidence="8">The sequence shown here is derived from an EMBL/GenBank/DDBJ whole genome shotgun (WGS) entry which is preliminary data.</text>
</comment>
<keyword evidence="5 7" id="KW-1133">Transmembrane helix</keyword>
<dbReference type="Pfam" id="PF13440">
    <property type="entry name" value="Polysacc_synt_3"/>
    <property type="match status" value="1"/>
</dbReference>
<feature type="transmembrane region" description="Helical" evidence="7">
    <location>
        <begin position="400"/>
        <end position="422"/>
    </location>
</feature>
<sequence length="500" mass="55072">MGILELLKKSYVRLTAEGSTTQKAVQSGLWMVGINMSDRLLQMVKLVILASVLSPEAFGLLGIALLSLAALRRILQLGFDQALIQNKRTDIDDYLNTAWILKILRGLVIAFLAYASAPYLAALFNEPKAESLIRIIGLSPVILSIQNPAVVYFQKNLNFEKEFIYQVGGKLVDLVVATVIAFIYQNVWALVYGLIAGNLAKVFLSYAVHQYRPRISFNRAHAREMIGFGKWLMVSGILVFVYGQGDDAFVGWFFGATALGFYQLAYRFSNAPATEVTHVISRVAFPAFSKLQEDVERLREGYFRTVQLSTLIGFPMATGIIIVAPEFVRVFFGVKWLQMVPLMQVLGIWGALRALGANVGAVFKSVGRPDIETKLQVIRVLLSVVLLIPLSNRFGVVGVAYTIIVTTVFIQPLTVRFVLNIIDGSAIRLIRLILFPLSASIVMGGLLVVVKDLANFASDIVLLTLLVGLGAIFYIFIIFVFASITDYDAVSLARNIAGSI</sequence>
<comment type="similarity">
    <text evidence="2">Belongs to the polysaccharide synthase family.</text>
</comment>
<evidence type="ECO:0000256" key="1">
    <source>
        <dbReference type="ARBA" id="ARBA00004651"/>
    </source>
</evidence>
<proteinExistence type="inferred from homology"/>
<dbReference type="AlphaFoldDB" id="A0ABD5PB88"/>
<dbReference type="CDD" id="cd13127">
    <property type="entry name" value="MATE_tuaB_like"/>
    <property type="match status" value="1"/>
</dbReference>
<keyword evidence="6 7" id="KW-0472">Membrane</keyword>
<organism evidence="8 9">
    <name type="scientific">Halobium salinum</name>
    <dbReference type="NCBI Taxonomy" id="1364940"/>
    <lineage>
        <taxon>Archaea</taxon>
        <taxon>Methanobacteriati</taxon>
        <taxon>Methanobacteriota</taxon>
        <taxon>Stenosarchaea group</taxon>
        <taxon>Halobacteria</taxon>
        <taxon>Halobacteriales</taxon>
        <taxon>Haloferacaceae</taxon>
        <taxon>Halobium</taxon>
    </lineage>
</organism>
<keyword evidence="3" id="KW-1003">Cell membrane</keyword>
<feature type="transmembrane region" description="Helical" evidence="7">
    <location>
        <begin position="225"/>
        <end position="243"/>
    </location>
</feature>
<name>A0ABD5PB88_9EURY</name>
<feature type="transmembrane region" description="Helical" evidence="7">
    <location>
        <begin position="336"/>
        <end position="356"/>
    </location>
</feature>
<feature type="transmembrane region" description="Helical" evidence="7">
    <location>
        <begin position="460"/>
        <end position="484"/>
    </location>
</feature>